<protein>
    <submittedName>
        <fullName evidence="5">ABC transporter ATP-binding/permease protein YojI</fullName>
    </submittedName>
</protein>
<dbReference type="SMART" id="SM00382">
    <property type="entry name" value="AAA"/>
    <property type="match status" value="1"/>
</dbReference>
<dbReference type="GO" id="GO:0042626">
    <property type="term" value="F:ATPase-coupled transmembrane transporter activity"/>
    <property type="evidence" value="ECO:0007669"/>
    <property type="project" value="TreeGrafter"/>
</dbReference>
<gene>
    <name evidence="5" type="primary">yojI_2</name>
    <name evidence="5" type="ORF">KBTEX_03794</name>
</gene>
<accession>A0A5B8RHH5</accession>
<proteinExistence type="predicted"/>
<evidence type="ECO:0000313" key="5">
    <source>
        <dbReference type="EMBL" id="QEA07443.1"/>
    </source>
</evidence>
<dbReference type="InterPro" id="IPR027417">
    <property type="entry name" value="P-loop_NTPase"/>
</dbReference>
<dbReference type="GO" id="GO:0016887">
    <property type="term" value="F:ATP hydrolysis activity"/>
    <property type="evidence" value="ECO:0007669"/>
    <property type="project" value="InterPro"/>
</dbReference>
<dbReference type="PROSITE" id="PS50893">
    <property type="entry name" value="ABC_TRANSPORTER_2"/>
    <property type="match status" value="1"/>
</dbReference>
<dbReference type="FunFam" id="3.40.50.300:FF:001035">
    <property type="entry name" value="ABC transporter ATP-binding protein YojI"/>
    <property type="match status" value="1"/>
</dbReference>
<evidence type="ECO:0000256" key="2">
    <source>
        <dbReference type="ARBA" id="ARBA00022741"/>
    </source>
</evidence>
<name>A0A5B8RHH5_9ZZZZ</name>
<keyword evidence="2" id="KW-0547">Nucleotide-binding</keyword>
<dbReference type="InterPro" id="IPR050095">
    <property type="entry name" value="ECF_ABC_transporter_ATP-bd"/>
</dbReference>
<dbReference type="PROSITE" id="PS00211">
    <property type="entry name" value="ABC_TRANSPORTER_1"/>
    <property type="match status" value="1"/>
</dbReference>
<reference evidence="5" key="1">
    <citation type="submission" date="2019-06" db="EMBL/GenBank/DDBJ databases">
        <authorList>
            <person name="Murdoch R.W."/>
            <person name="Fathepure B."/>
        </authorList>
    </citation>
    <scope>NUCLEOTIDE SEQUENCE</scope>
</reference>
<dbReference type="InterPro" id="IPR003593">
    <property type="entry name" value="AAA+_ATPase"/>
</dbReference>
<dbReference type="Gene3D" id="3.40.50.300">
    <property type="entry name" value="P-loop containing nucleotide triphosphate hydrolases"/>
    <property type="match status" value="1"/>
</dbReference>
<sequence length="226" mass="24885">MSYRYPATTGDGFAVGPIDLTLRRGEQVFLIGGNGSGKSTLARLLVGLVEPHEGALQVDGRTVTAAQRHAYRARFASVFTDFHLFGELLGPDGAAPDDALVAAWTEHLGMTHTGALEDGRIASTRLSQGQRKRLALLLAIAESRDVLLLDEWAADQDPEFRRVFYREVLPRLRDMGKTVFAISHDDQYFQHADRLLEMRDGQLVELTGAQREAASRDAVARLQRGG</sequence>
<keyword evidence="1" id="KW-0813">Transport</keyword>
<dbReference type="InterPro" id="IPR017871">
    <property type="entry name" value="ABC_transporter-like_CS"/>
</dbReference>
<evidence type="ECO:0000256" key="3">
    <source>
        <dbReference type="ARBA" id="ARBA00022840"/>
    </source>
</evidence>
<dbReference type="PANTHER" id="PTHR43553:SF11">
    <property type="entry name" value="ABC TRANSPORTER ATP-BINDING_PERMEASE PROTEIN YOJI"/>
    <property type="match status" value="1"/>
</dbReference>
<keyword evidence="3 5" id="KW-0067">ATP-binding</keyword>
<organism evidence="5">
    <name type="scientific">uncultured organism</name>
    <dbReference type="NCBI Taxonomy" id="155900"/>
    <lineage>
        <taxon>unclassified sequences</taxon>
        <taxon>environmental samples</taxon>
    </lineage>
</organism>
<dbReference type="Pfam" id="PF00005">
    <property type="entry name" value="ABC_tran"/>
    <property type="match status" value="1"/>
</dbReference>
<dbReference type="AlphaFoldDB" id="A0A5B8RHH5"/>
<dbReference type="InterPro" id="IPR003439">
    <property type="entry name" value="ABC_transporter-like_ATP-bd"/>
</dbReference>
<evidence type="ECO:0000259" key="4">
    <source>
        <dbReference type="PROSITE" id="PS50893"/>
    </source>
</evidence>
<feature type="domain" description="ABC transporter" evidence="4">
    <location>
        <begin position="3"/>
        <end position="225"/>
    </location>
</feature>
<dbReference type="EMBL" id="MN079250">
    <property type="protein sequence ID" value="QEA07443.1"/>
    <property type="molecule type" value="Genomic_DNA"/>
</dbReference>
<dbReference type="GO" id="GO:0005524">
    <property type="term" value="F:ATP binding"/>
    <property type="evidence" value="ECO:0007669"/>
    <property type="project" value="UniProtKB-KW"/>
</dbReference>
<dbReference type="PANTHER" id="PTHR43553">
    <property type="entry name" value="HEAVY METAL TRANSPORTER"/>
    <property type="match status" value="1"/>
</dbReference>
<evidence type="ECO:0000256" key="1">
    <source>
        <dbReference type="ARBA" id="ARBA00022448"/>
    </source>
</evidence>
<dbReference type="SUPFAM" id="SSF52540">
    <property type="entry name" value="P-loop containing nucleoside triphosphate hydrolases"/>
    <property type="match status" value="1"/>
</dbReference>